<dbReference type="InterPro" id="IPR014777">
    <property type="entry name" value="4pyrrole_Mease_sub1"/>
</dbReference>
<sequence>MSQAPTQRPVPALYTSVLYVVATPIGHLGDITQRALEVLHGVTRILAEDTRHSLKLLQHYGIDRPLVSLHEHNERQRIEQIVNWLAAGDSLALISDAGTPLISDPGYPLVTALAERGYRVVPVPGASAVTAAMSVAGLPSDRFQFCGFPPAKAGPRQTFLGEVMRFGGTSVLYESPRRLQETLAMLRDLDAQRPLVIARELTKQFETILRGTAGSVLELVAADPDQRRGELVLLIGGQPADQAPPGQVDVDALLQTLAVHLPPKQAAGEAARLLGSSKNELYRRLLNLRDRQ</sequence>
<dbReference type="CDD" id="cd11648">
    <property type="entry name" value="RsmI"/>
    <property type="match status" value="1"/>
</dbReference>
<comment type="function">
    <text evidence="6">Catalyzes the 2'-O-methylation of the ribose of cytidine 1402 (C1402) in 16S rRNA.</text>
</comment>
<dbReference type="EC" id="2.1.1.198" evidence="6"/>
<dbReference type="FunFam" id="3.40.1010.10:FF:000007">
    <property type="entry name" value="Ribosomal RNA small subunit methyltransferase I"/>
    <property type="match status" value="1"/>
</dbReference>
<comment type="catalytic activity">
    <reaction evidence="6">
        <text>cytidine(1402) in 16S rRNA + S-adenosyl-L-methionine = 2'-O-methylcytidine(1402) in 16S rRNA + S-adenosyl-L-homocysteine + H(+)</text>
        <dbReference type="Rhea" id="RHEA:42924"/>
        <dbReference type="Rhea" id="RHEA-COMP:10285"/>
        <dbReference type="Rhea" id="RHEA-COMP:10286"/>
        <dbReference type="ChEBI" id="CHEBI:15378"/>
        <dbReference type="ChEBI" id="CHEBI:57856"/>
        <dbReference type="ChEBI" id="CHEBI:59789"/>
        <dbReference type="ChEBI" id="CHEBI:74495"/>
        <dbReference type="ChEBI" id="CHEBI:82748"/>
        <dbReference type="EC" id="2.1.1.198"/>
    </reaction>
</comment>
<evidence type="ECO:0000313" key="9">
    <source>
        <dbReference type="EMBL" id="TGG92718.1"/>
    </source>
</evidence>
<dbReference type="InterPro" id="IPR014776">
    <property type="entry name" value="4pyrrole_Mease_sub2"/>
</dbReference>
<dbReference type="InterPro" id="IPR053910">
    <property type="entry name" value="RsmI_HTH"/>
</dbReference>
<protein>
    <recommendedName>
        <fullName evidence="6">Ribosomal RNA small subunit methyltransferase I</fullName>
        <ecNumber evidence="6">2.1.1.198</ecNumber>
    </recommendedName>
    <alternativeName>
        <fullName evidence="6">16S rRNA 2'-O-ribose C1402 methyltransferase</fullName>
    </alternativeName>
    <alternativeName>
        <fullName evidence="6">rRNA (cytidine-2'-O-)-methyltransferase RsmI</fullName>
    </alternativeName>
</protein>
<dbReference type="GO" id="GO:0070677">
    <property type="term" value="F:rRNA (cytosine-2'-O-)-methyltransferase activity"/>
    <property type="evidence" value="ECO:0007669"/>
    <property type="project" value="UniProtKB-UniRule"/>
</dbReference>
<keyword evidence="5 6" id="KW-0949">S-adenosyl-L-methionine</keyword>
<dbReference type="InterPro" id="IPR018063">
    <property type="entry name" value="SAM_MeTrfase_RsmI_CS"/>
</dbReference>
<evidence type="ECO:0000259" key="8">
    <source>
        <dbReference type="Pfam" id="PF23016"/>
    </source>
</evidence>
<keyword evidence="3 6" id="KW-0489">Methyltransferase</keyword>
<reference evidence="9 10" key="1">
    <citation type="submission" date="2019-04" db="EMBL/GenBank/DDBJ databases">
        <title>Natronospirillum operosus gen. nov., sp. nov., a haloalkaliphilic satellite isolated from decaying biomass of laboratory culture of cyanobacterium Geitlerinema sp. and proposal of Natronospirillaceae fam. nov. and Saccharospirillaceae fam. nov.</title>
        <authorList>
            <person name="Kevbrin V."/>
            <person name="Boltyanskaya Y."/>
            <person name="Koziaeva V."/>
            <person name="Grouzdev D.S."/>
            <person name="Park M."/>
            <person name="Cho J."/>
        </authorList>
    </citation>
    <scope>NUCLEOTIDE SEQUENCE [LARGE SCALE GENOMIC DNA]</scope>
    <source>
        <strain evidence="9 10">G-116</strain>
    </source>
</reference>
<gene>
    <name evidence="6 9" type="primary">rsmI</name>
    <name evidence="9" type="ORF">E4656_11305</name>
</gene>
<evidence type="ECO:0000256" key="6">
    <source>
        <dbReference type="HAMAP-Rule" id="MF_01877"/>
    </source>
</evidence>
<dbReference type="AlphaFoldDB" id="A0A4Z0WEJ2"/>
<dbReference type="EMBL" id="SRMF01000004">
    <property type="protein sequence ID" value="TGG92718.1"/>
    <property type="molecule type" value="Genomic_DNA"/>
</dbReference>
<dbReference type="Gene3D" id="3.30.950.10">
    <property type="entry name" value="Methyltransferase, Cobalt-precorrin-4 Transmethylase, Domain 2"/>
    <property type="match status" value="1"/>
</dbReference>
<evidence type="ECO:0000256" key="3">
    <source>
        <dbReference type="ARBA" id="ARBA00022603"/>
    </source>
</evidence>
<feature type="domain" description="RsmI HTH" evidence="8">
    <location>
        <begin position="246"/>
        <end position="289"/>
    </location>
</feature>
<evidence type="ECO:0000256" key="1">
    <source>
        <dbReference type="ARBA" id="ARBA00022490"/>
    </source>
</evidence>
<comment type="similarity">
    <text evidence="6">Belongs to the methyltransferase superfamily. RsmI family.</text>
</comment>
<dbReference type="InterPro" id="IPR008189">
    <property type="entry name" value="rRNA_ssu_MeTfrase_I"/>
</dbReference>
<dbReference type="SUPFAM" id="SSF53790">
    <property type="entry name" value="Tetrapyrrole methylase"/>
    <property type="match status" value="1"/>
</dbReference>
<evidence type="ECO:0000256" key="2">
    <source>
        <dbReference type="ARBA" id="ARBA00022552"/>
    </source>
</evidence>
<dbReference type="Gene3D" id="3.40.1010.10">
    <property type="entry name" value="Cobalt-precorrin-4 Transmethylase, Domain 1"/>
    <property type="match status" value="1"/>
</dbReference>
<dbReference type="NCBIfam" id="TIGR00096">
    <property type="entry name" value="16S rRNA (cytidine(1402)-2'-O)-methyltransferase"/>
    <property type="match status" value="1"/>
</dbReference>
<dbReference type="InterPro" id="IPR000878">
    <property type="entry name" value="4pyrrol_Mease"/>
</dbReference>
<dbReference type="PANTHER" id="PTHR46111:SF1">
    <property type="entry name" value="RIBOSOMAL RNA SMALL SUBUNIT METHYLTRANSFERASE I"/>
    <property type="match status" value="1"/>
</dbReference>
<proteinExistence type="inferred from homology"/>
<evidence type="ECO:0000259" key="7">
    <source>
        <dbReference type="Pfam" id="PF00590"/>
    </source>
</evidence>
<dbReference type="InterPro" id="IPR035996">
    <property type="entry name" value="4pyrrol_Methylase_sf"/>
</dbReference>
<keyword evidence="2 6" id="KW-0698">rRNA processing</keyword>
<dbReference type="HAMAP" id="MF_01877">
    <property type="entry name" value="16SrRNA_methyltr_I"/>
    <property type="match status" value="1"/>
</dbReference>
<dbReference type="OrthoDB" id="9809084at2"/>
<evidence type="ECO:0000256" key="4">
    <source>
        <dbReference type="ARBA" id="ARBA00022679"/>
    </source>
</evidence>
<feature type="domain" description="Tetrapyrrole methylase" evidence="7">
    <location>
        <begin position="18"/>
        <end position="215"/>
    </location>
</feature>
<keyword evidence="4 6" id="KW-0808">Transferase</keyword>
<dbReference type="PANTHER" id="PTHR46111">
    <property type="entry name" value="RIBOSOMAL RNA SMALL SUBUNIT METHYLTRANSFERASE I"/>
    <property type="match status" value="1"/>
</dbReference>
<comment type="caution">
    <text evidence="9">The sequence shown here is derived from an EMBL/GenBank/DDBJ whole genome shotgun (WGS) entry which is preliminary data.</text>
</comment>
<name>A0A4Z0WEJ2_9GAMM</name>
<evidence type="ECO:0000313" key="10">
    <source>
        <dbReference type="Proteomes" id="UP000297475"/>
    </source>
</evidence>
<dbReference type="GO" id="GO:0005737">
    <property type="term" value="C:cytoplasm"/>
    <property type="evidence" value="ECO:0007669"/>
    <property type="project" value="UniProtKB-SubCell"/>
</dbReference>
<dbReference type="Proteomes" id="UP000297475">
    <property type="component" value="Unassembled WGS sequence"/>
</dbReference>
<dbReference type="RefSeq" id="WP_135483390.1">
    <property type="nucleotide sequence ID" value="NZ_SRMF01000004.1"/>
</dbReference>
<organism evidence="9 10">
    <name type="scientific">Natronospirillum operosum</name>
    <dbReference type="NCBI Taxonomy" id="2759953"/>
    <lineage>
        <taxon>Bacteria</taxon>
        <taxon>Pseudomonadati</taxon>
        <taxon>Pseudomonadota</taxon>
        <taxon>Gammaproteobacteria</taxon>
        <taxon>Oceanospirillales</taxon>
        <taxon>Natronospirillaceae</taxon>
        <taxon>Natronospirillum</taxon>
    </lineage>
</organism>
<dbReference type="Pfam" id="PF23016">
    <property type="entry name" value="RsmI_C"/>
    <property type="match status" value="1"/>
</dbReference>
<dbReference type="PIRSF" id="PIRSF005917">
    <property type="entry name" value="MTase_YraL"/>
    <property type="match status" value="1"/>
</dbReference>
<keyword evidence="10" id="KW-1185">Reference proteome</keyword>
<comment type="subcellular location">
    <subcellularLocation>
        <location evidence="6">Cytoplasm</location>
    </subcellularLocation>
</comment>
<accession>A0A4Z0WEJ2</accession>
<evidence type="ECO:0000256" key="5">
    <source>
        <dbReference type="ARBA" id="ARBA00022691"/>
    </source>
</evidence>
<keyword evidence="1 6" id="KW-0963">Cytoplasm</keyword>
<dbReference type="Pfam" id="PF00590">
    <property type="entry name" value="TP_methylase"/>
    <property type="match status" value="1"/>
</dbReference>
<dbReference type="PROSITE" id="PS01296">
    <property type="entry name" value="RSMI"/>
    <property type="match status" value="1"/>
</dbReference>